<evidence type="ECO:0000313" key="2">
    <source>
        <dbReference type="EMBL" id="MBE0345105.1"/>
    </source>
</evidence>
<feature type="transmembrane region" description="Helical" evidence="1">
    <location>
        <begin position="54"/>
        <end position="73"/>
    </location>
</feature>
<dbReference type="RefSeq" id="WP_225740673.1">
    <property type="nucleotide sequence ID" value="NZ_AQHF01000019.1"/>
</dbReference>
<reference evidence="2 3" key="1">
    <citation type="submission" date="2015-06" db="EMBL/GenBank/DDBJ databases">
        <title>Genome sequence of Pseudoalteromonas peptidolytica.</title>
        <authorList>
            <person name="Xie B.-B."/>
            <person name="Rong J.-C."/>
            <person name="Qin Q.-L."/>
            <person name="Zhang Y.-Z."/>
        </authorList>
    </citation>
    <scope>NUCLEOTIDE SEQUENCE [LARGE SCALE GENOMIC DNA]</scope>
    <source>
        <strain evidence="2 3">F12-50-A1</strain>
    </source>
</reference>
<feature type="transmembrane region" description="Helical" evidence="1">
    <location>
        <begin position="174"/>
        <end position="192"/>
    </location>
</feature>
<proteinExistence type="predicted"/>
<keyword evidence="1" id="KW-1133">Transmembrane helix</keyword>
<sequence length="207" mass="23695">MKKNFSLGDLLIPYAIVAVGLLVLYDIRFHFYIIYVLIVLTVFILGARLKDVNICALSLLAVVPFTLETAVFSSGLISLDSSDKDQRLLQNTLIFGTHFLIALMVVFPLTYRVEITKKLFPKLKTRYTFADAIMPWLAIFNVFMSFAALIENYFRNAKGVEMTIFFYSFDVSGYLIYSANCLILLILAAITYKEEYDYALPSLRKKR</sequence>
<keyword evidence="1" id="KW-0812">Transmembrane</keyword>
<protein>
    <submittedName>
        <fullName evidence="2">Uncharacterized protein</fullName>
    </submittedName>
</protein>
<accession>A0A8I0T2L7</accession>
<gene>
    <name evidence="2" type="ORF">PPEP_a3457</name>
</gene>
<comment type="caution">
    <text evidence="2">The sequence shown here is derived from an EMBL/GenBank/DDBJ whole genome shotgun (WGS) entry which is preliminary data.</text>
</comment>
<keyword evidence="1" id="KW-0472">Membrane</keyword>
<dbReference type="AlphaFoldDB" id="A0A8I0T2L7"/>
<name>A0A8I0T2L7_9GAMM</name>
<evidence type="ECO:0000256" key="1">
    <source>
        <dbReference type="SAM" id="Phobius"/>
    </source>
</evidence>
<dbReference type="Proteomes" id="UP000660708">
    <property type="component" value="Unassembled WGS sequence"/>
</dbReference>
<evidence type="ECO:0000313" key="3">
    <source>
        <dbReference type="Proteomes" id="UP000660708"/>
    </source>
</evidence>
<feature type="transmembrane region" description="Helical" evidence="1">
    <location>
        <begin position="31"/>
        <end position="47"/>
    </location>
</feature>
<feature type="transmembrane region" description="Helical" evidence="1">
    <location>
        <begin position="93"/>
        <end position="111"/>
    </location>
</feature>
<dbReference type="EMBL" id="AQHF01000019">
    <property type="protein sequence ID" value="MBE0345105.1"/>
    <property type="molecule type" value="Genomic_DNA"/>
</dbReference>
<keyword evidence="3" id="KW-1185">Reference proteome</keyword>
<organism evidence="2 3">
    <name type="scientific">Pseudoalteromonas peptidolytica F12-50-A1</name>
    <dbReference type="NCBI Taxonomy" id="1315280"/>
    <lineage>
        <taxon>Bacteria</taxon>
        <taxon>Pseudomonadati</taxon>
        <taxon>Pseudomonadota</taxon>
        <taxon>Gammaproteobacteria</taxon>
        <taxon>Alteromonadales</taxon>
        <taxon>Pseudoalteromonadaceae</taxon>
        <taxon>Pseudoalteromonas</taxon>
    </lineage>
</organism>
<feature type="transmembrane region" description="Helical" evidence="1">
    <location>
        <begin position="132"/>
        <end position="154"/>
    </location>
</feature>
<feature type="transmembrane region" description="Helical" evidence="1">
    <location>
        <begin position="7"/>
        <end position="25"/>
    </location>
</feature>